<dbReference type="AlphaFoldDB" id="A0A9P8L1V8"/>
<feature type="region of interest" description="Disordered" evidence="1">
    <location>
        <begin position="1"/>
        <end position="33"/>
    </location>
</feature>
<protein>
    <submittedName>
        <fullName evidence="2">Uncharacterized protein</fullName>
    </submittedName>
</protein>
<feature type="region of interest" description="Disordered" evidence="1">
    <location>
        <begin position="57"/>
        <end position="94"/>
    </location>
</feature>
<feature type="compositionally biased region" description="Basic and acidic residues" evidence="1">
    <location>
        <begin position="73"/>
        <end position="84"/>
    </location>
</feature>
<evidence type="ECO:0000256" key="1">
    <source>
        <dbReference type="SAM" id="MobiDB-lite"/>
    </source>
</evidence>
<dbReference type="Proteomes" id="UP000750711">
    <property type="component" value="Unassembled WGS sequence"/>
</dbReference>
<reference evidence="2" key="1">
    <citation type="submission" date="2021-03" db="EMBL/GenBank/DDBJ databases">
        <title>Comparative genomics and phylogenomic investigation of the class Geoglossomycetes provide insights into ecological specialization and systematics.</title>
        <authorList>
            <person name="Melie T."/>
            <person name="Pirro S."/>
            <person name="Miller A.N."/>
            <person name="Quandt A."/>
        </authorList>
    </citation>
    <scope>NUCLEOTIDE SEQUENCE</scope>
    <source>
        <strain evidence="2">CAQ_001_2017</strain>
    </source>
</reference>
<feature type="compositionally biased region" description="Low complexity" evidence="1">
    <location>
        <begin position="1"/>
        <end position="19"/>
    </location>
</feature>
<sequence length="202" mass="21793">MSAPPSQSQAQSQPQQGGAEQRPPLSPSQLKRERERVSLLLEINRDLLQEVVNLQANGKAGVPGQPQSQTTSQDKEPKDDKEGTDGQQAKPVPDKAYVECMRRLQANLAYLAAMADRSHKPGPIPNFPAIMIAPPEMPSLNEPYRKLLALFPGAKPVNVSQQQGQRSAMPPPSAVMQQQTSLVAAIGQSTAHGVGQHGSRQQ</sequence>
<comment type="caution">
    <text evidence="2">The sequence shown here is derived from an EMBL/GenBank/DDBJ whole genome shotgun (WGS) entry which is preliminary data.</text>
</comment>
<dbReference type="EMBL" id="JAGHQM010003041">
    <property type="protein sequence ID" value="KAH0547952.1"/>
    <property type="molecule type" value="Genomic_DNA"/>
</dbReference>
<organism evidence="2 3">
    <name type="scientific">Trichoglossum hirsutum</name>
    <dbReference type="NCBI Taxonomy" id="265104"/>
    <lineage>
        <taxon>Eukaryota</taxon>
        <taxon>Fungi</taxon>
        <taxon>Dikarya</taxon>
        <taxon>Ascomycota</taxon>
        <taxon>Pezizomycotina</taxon>
        <taxon>Geoglossomycetes</taxon>
        <taxon>Geoglossales</taxon>
        <taxon>Geoglossaceae</taxon>
        <taxon>Trichoglossum</taxon>
    </lineage>
</organism>
<evidence type="ECO:0000313" key="3">
    <source>
        <dbReference type="Proteomes" id="UP000750711"/>
    </source>
</evidence>
<gene>
    <name evidence="2" type="ORF">GP486_008307</name>
</gene>
<name>A0A9P8L1V8_9PEZI</name>
<accession>A0A9P8L1V8</accession>
<proteinExistence type="predicted"/>
<evidence type="ECO:0000313" key="2">
    <source>
        <dbReference type="EMBL" id="KAH0547952.1"/>
    </source>
</evidence>
<keyword evidence="3" id="KW-1185">Reference proteome</keyword>